<sequence length="211" mass="22529">MDPDEHEELLEQRPRLVLLRTRGRRWTAAALAALAAGALLVAHLTGEDVAPRPDAASLSPRPAPTIEHSRAAQFTYDPTVCSNAPLCNVSSALPAALLTAIRQHVPGARPVRSHTVGTFLQAPSRNGLWYRQLDLTAGTVRIQIIVQRSAPRPESAPTDTQVRGAESSIGFTRILTGIFAVSVEFIGPAGYAPPMPAIRALAADPRLLVTS</sequence>
<proteinExistence type="predicted"/>
<evidence type="ECO:0000313" key="2">
    <source>
        <dbReference type="Proteomes" id="UP001164693"/>
    </source>
</evidence>
<accession>A0ABY7JWK9</accession>
<dbReference type="RefSeq" id="WP_269441984.1">
    <property type="nucleotide sequence ID" value="NZ_CP097463.1"/>
</dbReference>
<dbReference type="Proteomes" id="UP001164693">
    <property type="component" value="Chromosome"/>
</dbReference>
<evidence type="ECO:0000313" key="1">
    <source>
        <dbReference type="EMBL" id="WAX55471.1"/>
    </source>
</evidence>
<name>A0ABY7JWK9_9ACTN</name>
<protein>
    <submittedName>
        <fullName evidence="1">Uncharacterized protein</fullName>
    </submittedName>
</protein>
<reference evidence="1" key="1">
    <citation type="submission" date="2022-05" db="EMBL/GenBank/DDBJ databases">
        <title>Jatrophihabitans sp. SB3-54 whole genome sequence.</title>
        <authorList>
            <person name="Suh M.K."/>
            <person name="Eom M.K."/>
            <person name="Kim J.S."/>
            <person name="Kim H.S."/>
            <person name="Do H.E."/>
            <person name="Shin Y.K."/>
            <person name="Lee J.-S."/>
        </authorList>
    </citation>
    <scope>NUCLEOTIDE SEQUENCE</scope>
    <source>
        <strain evidence="1">SB3-54</strain>
    </source>
</reference>
<keyword evidence="2" id="KW-1185">Reference proteome</keyword>
<gene>
    <name evidence="1" type="ORF">M6B22_13050</name>
</gene>
<dbReference type="EMBL" id="CP097463">
    <property type="protein sequence ID" value="WAX55471.1"/>
    <property type="molecule type" value="Genomic_DNA"/>
</dbReference>
<organism evidence="1 2">
    <name type="scientific">Jatrophihabitans cynanchi</name>
    <dbReference type="NCBI Taxonomy" id="2944128"/>
    <lineage>
        <taxon>Bacteria</taxon>
        <taxon>Bacillati</taxon>
        <taxon>Actinomycetota</taxon>
        <taxon>Actinomycetes</taxon>
        <taxon>Jatrophihabitantales</taxon>
        <taxon>Jatrophihabitantaceae</taxon>
        <taxon>Jatrophihabitans</taxon>
    </lineage>
</organism>